<evidence type="ECO:0000256" key="1">
    <source>
        <dbReference type="SAM" id="MobiDB-lite"/>
    </source>
</evidence>
<dbReference type="AlphaFoldDB" id="A0AAU9VZF2"/>
<evidence type="ECO:0000313" key="2">
    <source>
        <dbReference type="EMBL" id="CAH3040470.1"/>
    </source>
</evidence>
<sequence>MRKMKEYADSKRYIKPTNLFEGDMVLAKRKSSHKNIATPYDPNPYIVSQRKGAMITAKINKDIKRNSSLFKRVDPHTALKPETEIDDEELELELEDPTVLQKVE</sequence>
<dbReference type="EMBL" id="CALNXJ010000005">
    <property type="protein sequence ID" value="CAH3040470.1"/>
    <property type="molecule type" value="Genomic_DNA"/>
</dbReference>
<name>A0AAU9VZF2_9CNID</name>
<reference evidence="2 3" key="1">
    <citation type="submission" date="2022-05" db="EMBL/GenBank/DDBJ databases">
        <authorList>
            <consortium name="Genoscope - CEA"/>
            <person name="William W."/>
        </authorList>
    </citation>
    <scope>NUCLEOTIDE SEQUENCE [LARGE SCALE GENOMIC DNA]</scope>
</reference>
<proteinExistence type="predicted"/>
<accession>A0AAU9VZF2</accession>
<feature type="region of interest" description="Disordered" evidence="1">
    <location>
        <begin position="80"/>
        <end position="104"/>
    </location>
</feature>
<organism evidence="2 3">
    <name type="scientific">Pocillopora meandrina</name>
    <dbReference type="NCBI Taxonomy" id="46732"/>
    <lineage>
        <taxon>Eukaryota</taxon>
        <taxon>Metazoa</taxon>
        <taxon>Cnidaria</taxon>
        <taxon>Anthozoa</taxon>
        <taxon>Hexacorallia</taxon>
        <taxon>Scleractinia</taxon>
        <taxon>Astrocoeniina</taxon>
        <taxon>Pocilloporidae</taxon>
        <taxon>Pocillopora</taxon>
    </lineage>
</organism>
<protein>
    <submittedName>
        <fullName evidence="2">Uncharacterized protein</fullName>
    </submittedName>
</protein>
<feature type="compositionally biased region" description="Acidic residues" evidence="1">
    <location>
        <begin position="84"/>
        <end position="96"/>
    </location>
</feature>
<dbReference type="Proteomes" id="UP001159428">
    <property type="component" value="Unassembled WGS sequence"/>
</dbReference>
<evidence type="ECO:0000313" key="3">
    <source>
        <dbReference type="Proteomes" id="UP001159428"/>
    </source>
</evidence>
<keyword evidence="3" id="KW-1185">Reference proteome</keyword>
<gene>
    <name evidence="2" type="ORF">PMEA_00026043</name>
</gene>
<comment type="caution">
    <text evidence="2">The sequence shown here is derived from an EMBL/GenBank/DDBJ whole genome shotgun (WGS) entry which is preliminary data.</text>
</comment>